<reference evidence="2" key="1">
    <citation type="submission" date="2024-06" db="EMBL/GenBank/DDBJ databases">
        <authorList>
            <consortium name="consrtm"/>
            <person name="Uemura M."/>
            <person name="Terahara T."/>
        </authorList>
    </citation>
    <scope>NUCLEOTIDE SEQUENCE</scope>
    <source>
        <strain evidence="2">KM77-8</strain>
    </source>
</reference>
<feature type="compositionally biased region" description="Low complexity" evidence="1">
    <location>
        <begin position="101"/>
        <end position="112"/>
    </location>
</feature>
<evidence type="ECO:0000256" key="1">
    <source>
        <dbReference type="SAM" id="MobiDB-lite"/>
    </source>
</evidence>
<gene>
    <name evidence="2" type="ORF">SHKM778_18080</name>
</gene>
<accession>A0AAT9HDF9</accession>
<organism evidence="2">
    <name type="scientific">Streptomyces haneummycinicus</name>
    <dbReference type="NCBI Taxonomy" id="3074435"/>
    <lineage>
        <taxon>Bacteria</taxon>
        <taxon>Bacillati</taxon>
        <taxon>Actinomycetota</taxon>
        <taxon>Actinomycetes</taxon>
        <taxon>Kitasatosporales</taxon>
        <taxon>Streptomycetaceae</taxon>
        <taxon>Streptomyces</taxon>
    </lineage>
</organism>
<reference evidence="2" key="2">
    <citation type="submission" date="2024-07" db="EMBL/GenBank/DDBJ databases">
        <title>Streptomyces haneummycinica sp. nov., a new antibiotic-producing actinobacterium isolated from marine sediment.</title>
        <authorList>
            <person name="Uemura M."/>
            <person name="Hamada M."/>
            <person name="Hirano S."/>
            <person name="Kobayashi K."/>
            <person name="Ohshiro T."/>
            <person name="Kobayashi T."/>
            <person name="Terahara T."/>
        </authorList>
    </citation>
    <scope>NUCLEOTIDE SEQUENCE</scope>
    <source>
        <strain evidence="2">KM77-8</strain>
    </source>
</reference>
<sequence length="112" mass="11524">MADMADFHISAPPLIAFDVTCRSAGRPTGQETGLFRLRIRWGSVRPAGPGPRGSVAGGTARETLSGTAMTARTRRRRTPPGTPARTARALVKGTAGGETSGRAAPAARGAAR</sequence>
<protein>
    <submittedName>
        <fullName evidence="2">Uncharacterized protein</fullName>
    </submittedName>
</protein>
<name>A0AAT9HDF9_9ACTN</name>
<proteinExistence type="predicted"/>
<dbReference type="AlphaFoldDB" id="A0AAT9HDF9"/>
<dbReference type="EMBL" id="AP035768">
    <property type="protein sequence ID" value="BFO15420.1"/>
    <property type="molecule type" value="Genomic_DNA"/>
</dbReference>
<evidence type="ECO:0000313" key="2">
    <source>
        <dbReference type="EMBL" id="BFO15420.1"/>
    </source>
</evidence>
<feature type="region of interest" description="Disordered" evidence="1">
    <location>
        <begin position="43"/>
        <end position="112"/>
    </location>
</feature>